<reference evidence="1" key="1">
    <citation type="submission" date="2021-06" db="EMBL/GenBank/DDBJ databases">
        <authorList>
            <person name="Kallberg Y."/>
            <person name="Tangrot J."/>
            <person name="Rosling A."/>
        </authorList>
    </citation>
    <scope>NUCLEOTIDE SEQUENCE</scope>
    <source>
        <strain evidence="1">IL203A</strain>
    </source>
</reference>
<feature type="non-terminal residue" evidence="1">
    <location>
        <position position="1"/>
    </location>
</feature>
<gene>
    <name evidence="1" type="ORF">DHETER_LOCUS3940</name>
</gene>
<organism evidence="1 2">
    <name type="scientific">Dentiscutata heterogama</name>
    <dbReference type="NCBI Taxonomy" id="1316150"/>
    <lineage>
        <taxon>Eukaryota</taxon>
        <taxon>Fungi</taxon>
        <taxon>Fungi incertae sedis</taxon>
        <taxon>Mucoromycota</taxon>
        <taxon>Glomeromycotina</taxon>
        <taxon>Glomeromycetes</taxon>
        <taxon>Diversisporales</taxon>
        <taxon>Gigasporaceae</taxon>
        <taxon>Dentiscutata</taxon>
    </lineage>
</organism>
<evidence type="ECO:0000313" key="1">
    <source>
        <dbReference type="EMBL" id="CAG8521532.1"/>
    </source>
</evidence>
<name>A0ACA9LEF1_9GLOM</name>
<dbReference type="EMBL" id="CAJVPU010003682">
    <property type="protein sequence ID" value="CAG8521532.1"/>
    <property type="molecule type" value="Genomic_DNA"/>
</dbReference>
<proteinExistence type="predicted"/>
<dbReference type="Proteomes" id="UP000789702">
    <property type="component" value="Unassembled WGS sequence"/>
</dbReference>
<sequence length="637" mass="74085">MQNRHLDQVSSLQTVQGGDTQSSISQHHAELQTMHHNLQTELKNGLRGIHDEYLKMLERQQQLGNEIKSSQALQNRLTEFESELNKLLMMNAHLTTENTRLLDENHNIRLEISNNKDKTLRAEKDLDLIRNTVKSVETQKAALNDMNKNLENKIRNLQNSHNEIYKECNALQQQKDELNVKLVQIEADLSESKLKNQELEHKILMEDSSSKTKEDNLRKQLQEANQQIIELRADQRRVKELENEIETLKSNESVQLKSKSKEIDGLNNQIAQLNRRVNELDNSRSELQQNNQKEIASLRASKQELLQLHDRNKTLEDEISNARKHNKELENKVDELEASLVEYKNIREEFENVNRRVKSMVDFEAQYNEKVEEFNRLRLRVQKLEYAEKDLKFTLEDKKELLNRVEALEAENKMLLENNRSQKNANATSNTYSYGPKMNEYEDRMISRDHPPLYNNQPNGNLEQAHYNSRVKPFSSEYNYQTFSQSPANGGINLTQQTTSMPHMINGATQQQQPSQHQPFIPQTQTFVPSVPIRSNTPVPSQKMPQKQDQQQLQQSPLPSRQTQPNQEQSTVKQESKTHSRQGSRSNNIGSSGKKQRNQAAKKKDRIRRNSTTTENSDNPWTKSDSKLADKPFWNET</sequence>
<accession>A0ACA9LEF1</accession>
<protein>
    <submittedName>
        <fullName evidence="1">12272_t:CDS:1</fullName>
    </submittedName>
</protein>
<keyword evidence="2" id="KW-1185">Reference proteome</keyword>
<comment type="caution">
    <text evidence="1">The sequence shown here is derived from an EMBL/GenBank/DDBJ whole genome shotgun (WGS) entry which is preliminary data.</text>
</comment>
<evidence type="ECO:0000313" key="2">
    <source>
        <dbReference type="Proteomes" id="UP000789702"/>
    </source>
</evidence>